<dbReference type="InterPro" id="IPR024743">
    <property type="entry name" value="Dynein_HC_stalk"/>
</dbReference>
<feature type="domain" description="Dynein heavy chain linker" evidence="3">
    <location>
        <begin position="309"/>
        <end position="676"/>
    </location>
</feature>
<keyword evidence="6" id="KW-1185">Reference proteome</keyword>
<dbReference type="InterPro" id="IPR013602">
    <property type="entry name" value="Dynein_heavy_linker"/>
</dbReference>
<dbReference type="PANTHER" id="PTHR45703:SF36">
    <property type="entry name" value="DYNEIN HEAVY CHAIN, CYTOPLASMIC"/>
    <property type="match status" value="1"/>
</dbReference>
<dbReference type="GO" id="GO:0007018">
    <property type="term" value="P:microtubule-based movement"/>
    <property type="evidence" value="ECO:0007669"/>
    <property type="project" value="InterPro"/>
</dbReference>
<evidence type="ECO:0000256" key="1">
    <source>
        <dbReference type="ARBA" id="ARBA00008887"/>
    </source>
</evidence>
<dbReference type="WBParaSite" id="PSU_v2.g12972.t1">
    <property type="protein sequence ID" value="PSU_v2.g12972.t1"/>
    <property type="gene ID" value="PSU_v2.g12972"/>
</dbReference>
<dbReference type="InterPro" id="IPR042222">
    <property type="entry name" value="Dynein_2_N"/>
</dbReference>
<feature type="coiled-coil region" evidence="2">
    <location>
        <begin position="1935"/>
        <end position="1969"/>
    </location>
</feature>
<feature type="domain" description="Dynein heavy chain AAA module D4" evidence="5">
    <location>
        <begin position="1609"/>
        <end position="1700"/>
    </location>
</feature>
<organism evidence="6 7">
    <name type="scientific">Panagrolaimus superbus</name>
    <dbReference type="NCBI Taxonomy" id="310955"/>
    <lineage>
        <taxon>Eukaryota</taxon>
        <taxon>Metazoa</taxon>
        <taxon>Ecdysozoa</taxon>
        <taxon>Nematoda</taxon>
        <taxon>Chromadorea</taxon>
        <taxon>Rhabditida</taxon>
        <taxon>Tylenchina</taxon>
        <taxon>Panagrolaimomorpha</taxon>
        <taxon>Panagrolaimoidea</taxon>
        <taxon>Panagrolaimidae</taxon>
        <taxon>Panagrolaimus</taxon>
    </lineage>
</organism>
<proteinExistence type="inferred from homology"/>
<name>A0A914Y5L5_9BILA</name>
<dbReference type="Pfam" id="PF12777">
    <property type="entry name" value="MT"/>
    <property type="match status" value="1"/>
</dbReference>
<protein>
    <submittedName>
        <fullName evidence="7">Dynein heavy chain</fullName>
    </submittedName>
</protein>
<sequence>MIAGELKAPIELMLKNDKVKVSPEEAEDISEQITAVIENLLRMDEIYKLPILFQFSKIIKNEQLPYSASENELAEWLKEYRSDIIKIEYCPNTITHNIFSINLKQIWKTLRERAQKNILECSRRLRDNFHENLIQLQQEFHRFKRILSFRSMESSLMLLNKAEVTVLCDRDIPLAVEELSQLYSRMHDLSQVIAFDSNDHELLISIVALRRSLPRQITDHRMFFQRRLHIFTNFVKGRQKAVQEHILKSTDKLRMINTFTNPAEVDFYLTEMATLKPLICTLMEELREINQFEQVVNFPITRVTLIELLESHIEAFVSLFTWAKEFRDKEEEFYNCNRVNANVEEFRTFVDKFIEAVSELNNQLEGQKSGKHFIIQLWSEVEKVRHCFGIVDVLSCNRLKEWHWSKMSDIVGFDLTQFNDATVAQISELGINHHYARLKPIVYIAEREGIVSDQTNYIINYWQKAVFIVEESTFWNVYLPTNLKILVKDAAEHITKLKSFYEPDSSVSTYSHDLTQWIKDIRTLHSIMLKWDELLRLWNTVSSIMQYSHDKMPKEFLQFRTCAKYWQRFGEHIKNDSRVLKLLSEKHAKCWIRLSQSHLHKLLNGIKAYFGKIRQQNARLTVMSDFDMLKLLSDISEERRLRIIRRVCFPLLTDIYVNHKNQICVVNAEGERVCLGNLAHIDYLRNHGTFAFVAYLAEAINMRIIEEYKKCLERQEMTTTSLKVARMLSDNIQHGIQDSAFKYILKESVLRLHLKGTDKEIHLNLDFIPVSQNLETLGISIAHKWADGKVPLLVGGRQECRVIIRRMAQNMCTPVHIINSHNDLHEDVVQRCAKAAQMNSIIFVFEHIDQLSETLLITLFQCIAGIHNNICPRLVLCSTIEVQDEKIASPNIHIEHIMKTFDFLATPQRSMLSPSPSDTLQLGLLIAERRTSVRRRHSTPKPTTLAESLYTVLRHPESTETVGGMDVACIGPFARSIVSEMLSLYKDPATWIYIDTFANEQLVREGESFGLPPVGYLIDCLKSSWIDANEALLHARRESLGDSTPQGHRTSIKQNICHFIIFYGHHHLESYFPYLSSLICTNTGTNTQWPISFLTLPDGSNFTVAPDVQFILCTPSKQKNVADLLSRYNVETLLMDSEILPSKRETWIREKKIFEGLLGKADYLSVVSNSIEQIIIPIIEYHQFYKQMNFNCLIQLLKEDIKEVLPYVFPANCGEILRASVCSTSFNYLLIYLKDMVERFDASVVKFAADADKHIIDPGKLPDQISQYKISEMDYSRWIKWSEEVHVPSTIDNDSPISDIFINYPNSDRILTFAQRQLLTTNQHLLFCGPQICGKSALVLVVDSFAFIEATSGFLELLVNEKQILVDGIPQPFNHEFRLLIIMNETEYEKCYEKKIFVDNFVSIFVHSPTKDELALIFEGLVAWHFQSQAFSAEYISLVTSLSAIALKLFTTASIQPKRLLPYIIRLAKGIMFSSPENAPDIDSILRLFIHEIIRVAVDRNLKKKAKSLFFAKINGAMIDECGTKVETLFPTKKQFIEEDSSDFYLMKKSETVTVGLDFTLEKLMFSELAAQETMEGIAYSLVTEKEEFTPNVENLHFEFSKNHEDWQINLAVNDYVAEHCQRIMRVCRQAGEHLALAGRVGSGRYQCLKLSTFGVIGQIQHVFENADNPNEFEKSWKKVMQECVLLIAKTNQPVNVVFHFDHIVKAIPQQWLGMLKHWLLNPTLDGLITDDNILKHGEQIVDCERTLATVMQSSNIRLPGQRYCQFVSLEALKDIEQLKILLSARVVDFLHAIFLIPPESLPLFEWCSADHFLPLTTEEEKNMGQKILSECIFSKKEHLLETLKNIFETTMELFTDHHPSFDIRLWFHLCQKTTNIYNKRICIILGQITMLNDALKTLSRIRQLSIMGGKTSTEELTSDLDDTDLILLMQKRHLNEDTKALDELINTMTEAEKNSNETEVDILQLQAKIDAIMDEPQKAFVVVAEEISEFSNSDFRKLSMTLKPTLAIRYSIEVLRRVIDPTFQSKKSTIETWPHLQGFIKQPNLMDQVKLFNVYSIDQARLKMLKHYTENREMRIAKLETESRLAAIICKWVLAAIDVAEANLSVSEEQAGVKVAWEKLHQEREKLILLQKEKDKLEKSVAALKHNVEVLEQKILKIKRTINYRYRGSKIVDALSSLEPRWGQQIQTLNRLMNNLIGNSIYDAAFQTFLLDASPEHRQSLCVKWGTILLRASMGYEQRYCTPKNLLLNKLR</sequence>
<dbReference type="InterPro" id="IPR027417">
    <property type="entry name" value="P-loop_NTPase"/>
</dbReference>
<dbReference type="InterPro" id="IPR026983">
    <property type="entry name" value="DHC"/>
</dbReference>
<reference evidence="7" key="1">
    <citation type="submission" date="2022-11" db="UniProtKB">
        <authorList>
            <consortium name="WormBaseParasite"/>
        </authorList>
    </citation>
    <scope>IDENTIFICATION</scope>
</reference>
<dbReference type="InterPro" id="IPR024317">
    <property type="entry name" value="Dynein_heavy_chain_D4_dom"/>
</dbReference>
<dbReference type="GO" id="GO:0030286">
    <property type="term" value="C:dynein complex"/>
    <property type="evidence" value="ECO:0007669"/>
    <property type="project" value="InterPro"/>
</dbReference>
<evidence type="ECO:0000259" key="5">
    <source>
        <dbReference type="Pfam" id="PF12780"/>
    </source>
</evidence>
<accession>A0A914Y5L5</accession>
<dbReference type="GO" id="GO:0051959">
    <property type="term" value="F:dynein light intermediate chain binding"/>
    <property type="evidence" value="ECO:0007669"/>
    <property type="project" value="InterPro"/>
</dbReference>
<dbReference type="Pfam" id="PF08393">
    <property type="entry name" value="DHC_N2"/>
    <property type="match status" value="1"/>
</dbReference>
<evidence type="ECO:0000259" key="4">
    <source>
        <dbReference type="Pfam" id="PF12777"/>
    </source>
</evidence>
<dbReference type="Gene3D" id="1.20.920.30">
    <property type="match status" value="1"/>
</dbReference>
<feature type="coiled-coil region" evidence="2">
    <location>
        <begin position="2121"/>
        <end position="2162"/>
    </location>
</feature>
<evidence type="ECO:0000313" key="7">
    <source>
        <dbReference type="WBParaSite" id="PSU_v2.g12972.t1"/>
    </source>
</evidence>
<evidence type="ECO:0000256" key="2">
    <source>
        <dbReference type="SAM" id="Coils"/>
    </source>
</evidence>
<keyword evidence="2" id="KW-0175">Coiled coil</keyword>
<dbReference type="Gene3D" id="3.40.50.300">
    <property type="entry name" value="P-loop containing nucleotide triphosphate hydrolases"/>
    <property type="match status" value="1"/>
</dbReference>
<dbReference type="PANTHER" id="PTHR45703">
    <property type="entry name" value="DYNEIN HEAVY CHAIN"/>
    <property type="match status" value="1"/>
</dbReference>
<dbReference type="Pfam" id="PF12780">
    <property type="entry name" value="AAA_8"/>
    <property type="match status" value="1"/>
</dbReference>
<evidence type="ECO:0000259" key="3">
    <source>
        <dbReference type="Pfam" id="PF08393"/>
    </source>
</evidence>
<comment type="similarity">
    <text evidence="1">Belongs to the dynein heavy chain family.</text>
</comment>
<dbReference type="Proteomes" id="UP000887577">
    <property type="component" value="Unplaced"/>
</dbReference>
<dbReference type="GO" id="GO:0045505">
    <property type="term" value="F:dynein intermediate chain binding"/>
    <property type="evidence" value="ECO:0007669"/>
    <property type="project" value="InterPro"/>
</dbReference>
<feature type="domain" description="Dynein heavy chain coiled coil stalk" evidence="4">
    <location>
        <begin position="2045"/>
        <end position="2223"/>
    </location>
</feature>
<dbReference type="Gene3D" id="1.20.140.100">
    <property type="entry name" value="Dynein heavy chain, N-terminal domain 2"/>
    <property type="match status" value="1"/>
</dbReference>
<evidence type="ECO:0000313" key="6">
    <source>
        <dbReference type="Proteomes" id="UP000887577"/>
    </source>
</evidence>
<dbReference type="Gene3D" id="1.20.920.20">
    <property type="match status" value="1"/>
</dbReference>